<dbReference type="CDD" id="cd19821">
    <property type="entry name" value="Bbox1_BBX-like"/>
    <property type="match status" value="2"/>
</dbReference>
<dbReference type="AlphaFoldDB" id="A0A8X7YFV0"/>
<keyword evidence="1" id="KW-0479">Metal-binding</keyword>
<accession>A0A8X7YFV0</accession>
<feature type="region of interest" description="Disordered" evidence="5">
    <location>
        <begin position="214"/>
        <end position="237"/>
    </location>
</feature>
<evidence type="ECO:0000313" key="8">
    <source>
        <dbReference type="Proteomes" id="UP000886885"/>
    </source>
</evidence>
<dbReference type="SMART" id="SM00336">
    <property type="entry name" value="BBOX"/>
    <property type="match status" value="2"/>
</dbReference>
<dbReference type="InterPro" id="IPR000315">
    <property type="entry name" value="Znf_B-box"/>
</dbReference>
<dbReference type="EMBL" id="JAAWWB010000027">
    <property type="protein sequence ID" value="KAG6749911.1"/>
    <property type="molecule type" value="Genomic_DNA"/>
</dbReference>
<gene>
    <name evidence="7" type="ORF">POTOM_046986</name>
</gene>
<feature type="compositionally biased region" description="Basic residues" evidence="5">
    <location>
        <begin position="296"/>
        <end position="305"/>
    </location>
</feature>
<dbReference type="Pfam" id="PF00643">
    <property type="entry name" value="zf-B_box"/>
    <property type="match status" value="1"/>
</dbReference>
<feature type="compositionally biased region" description="Low complexity" evidence="5">
    <location>
        <begin position="214"/>
        <end position="223"/>
    </location>
</feature>
<keyword evidence="3" id="KW-0862">Zinc</keyword>
<feature type="domain" description="B box-type" evidence="6">
    <location>
        <begin position="6"/>
        <end position="53"/>
    </location>
</feature>
<feature type="compositionally biased region" description="Polar residues" evidence="5">
    <location>
        <begin position="224"/>
        <end position="237"/>
    </location>
</feature>
<dbReference type="OrthoDB" id="153872at2759"/>
<evidence type="ECO:0000256" key="1">
    <source>
        <dbReference type="ARBA" id="ARBA00022723"/>
    </source>
</evidence>
<name>A0A8X7YFV0_POPTO</name>
<reference evidence="7" key="1">
    <citation type="journal article" date="2020" name="bioRxiv">
        <title>Hybrid origin of Populus tomentosa Carr. identified through genome sequencing and phylogenomic analysis.</title>
        <authorList>
            <person name="An X."/>
            <person name="Gao K."/>
            <person name="Chen Z."/>
            <person name="Li J."/>
            <person name="Yang X."/>
            <person name="Yang X."/>
            <person name="Zhou J."/>
            <person name="Guo T."/>
            <person name="Zhao T."/>
            <person name="Huang S."/>
            <person name="Miao D."/>
            <person name="Khan W.U."/>
            <person name="Rao P."/>
            <person name="Ye M."/>
            <person name="Lei B."/>
            <person name="Liao W."/>
            <person name="Wang J."/>
            <person name="Ji L."/>
            <person name="Li Y."/>
            <person name="Guo B."/>
            <person name="Mustafa N.S."/>
            <person name="Li S."/>
            <person name="Yun Q."/>
            <person name="Keller S.R."/>
            <person name="Mao J."/>
            <person name="Zhang R."/>
            <person name="Strauss S.H."/>
        </authorList>
    </citation>
    <scope>NUCLEOTIDE SEQUENCE</scope>
    <source>
        <strain evidence="7">GM15</strain>
        <tissue evidence="7">Leaf</tissue>
    </source>
</reference>
<dbReference type="PROSITE" id="PS50119">
    <property type="entry name" value="ZF_BBOX"/>
    <property type="match status" value="2"/>
</dbReference>
<evidence type="ECO:0000256" key="3">
    <source>
        <dbReference type="ARBA" id="ARBA00022833"/>
    </source>
</evidence>
<evidence type="ECO:0000313" key="7">
    <source>
        <dbReference type="EMBL" id="KAG6749911.1"/>
    </source>
</evidence>
<dbReference type="PANTHER" id="PTHR31717:SF58">
    <property type="entry name" value="ZINC FINGER PROTEIN CONSTANS-LIKE 13"/>
    <property type="match status" value="1"/>
</dbReference>
<evidence type="ECO:0000256" key="2">
    <source>
        <dbReference type="ARBA" id="ARBA00022771"/>
    </source>
</evidence>
<organism evidence="7 8">
    <name type="scientific">Populus tomentosa</name>
    <name type="common">Chinese white poplar</name>
    <dbReference type="NCBI Taxonomy" id="118781"/>
    <lineage>
        <taxon>Eukaryota</taxon>
        <taxon>Viridiplantae</taxon>
        <taxon>Streptophyta</taxon>
        <taxon>Embryophyta</taxon>
        <taxon>Tracheophyta</taxon>
        <taxon>Spermatophyta</taxon>
        <taxon>Magnoliopsida</taxon>
        <taxon>eudicotyledons</taxon>
        <taxon>Gunneridae</taxon>
        <taxon>Pentapetalae</taxon>
        <taxon>rosids</taxon>
        <taxon>fabids</taxon>
        <taxon>Malpighiales</taxon>
        <taxon>Salicaceae</taxon>
        <taxon>Saliceae</taxon>
        <taxon>Populus</taxon>
    </lineage>
</organism>
<sequence>MNPKPQLKRLCDYCNDTTALLYCRADSAKLCLSCDHEVHSTNQLFSKHTRSLLCDVCHTSPVSIFCETEHSVFCQNCDLERHGLSSLPSTHNRRPIEGFAGCPSGNELMEILGFEDLGLKQSMLFSEETDGFMGSGLDDGYSDLFVWDSTAVSIDDFIMSSDSGPNLQALGAPPLPQASIHFCFLTMTVKLKLHKDEILCQLLEPVGLKPDSYGNAENGEAANQASFPSTLPGSNVEESCAVPETEFNISDSASHMNDGHEAEPQPSTIGTLPALPNVGTHELSSQERDSAISRYKEKKQTRRSGTRCSSGDGTSQEFLGIFLGWIAEL</sequence>
<keyword evidence="2 4" id="KW-0863">Zinc-finger</keyword>
<evidence type="ECO:0000256" key="4">
    <source>
        <dbReference type="PROSITE-ProRule" id="PRU00024"/>
    </source>
</evidence>
<keyword evidence="8" id="KW-1185">Reference proteome</keyword>
<dbReference type="InterPro" id="IPR049808">
    <property type="entry name" value="CONSTANS-like_Bbox1"/>
</dbReference>
<feature type="domain" description="B box-type" evidence="6">
    <location>
        <begin position="49"/>
        <end position="96"/>
    </location>
</feature>
<evidence type="ECO:0000256" key="5">
    <source>
        <dbReference type="SAM" id="MobiDB-lite"/>
    </source>
</evidence>
<evidence type="ECO:0000259" key="6">
    <source>
        <dbReference type="PROSITE" id="PS50119"/>
    </source>
</evidence>
<dbReference type="GO" id="GO:0008270">
    <property type="term" value="F:zinc ion binding"/>
    <property type="evidence" value="ECO:0007669"/>
    <property type="project" value="UniProtKB-KW"/>
</dbReference>
<proteinExistence type="predicted"/>
<dbReference type="Proteomes" id="UP000886885">
    <property type="component" value="Chromosome 14A"/>
</dbReference>
<dbReference type="PANTHER" id="PTHR31717">
    <property type="entry name" value="ZINC FINGER PROTEIN CONSTANS-LIKE 10"/>
    <property type="match status" value="1"/>
</dbReference>
<feature type="compositionally biased region" description="Basic and acidic residues" evidence="5">
    <location>
        <begin position="284"/>
        <end position="295"/>
    </location>
</feature>
<feature type="region of interest" description="Disordered" evidence="5">
    <location>
        <begin position="250"/>
        <end position="312"/>
    </location>
</feature>
<protein>
    <recommendedName>
        <fullName evidence="6">B box-type domain-containing protein</fullName>
    </recommendedName>
</protein>
<comment type="caution">
    <text evidence="7">The sequence shown here is derived from an EMBL/GenBank/DDBJ whole genome shotgun (WGS) entry which is preliminary data.</text>
</comment>